<evidence type="ECO:0000313" key="1">
    <source>
        <dbReference type="EMBL" id="AUR95252.1"/>
    </source>
</evidence>
<dbReference type="EMBL" id="MG592574">
    <property type="protein sequence ID" value="AUR95252.1"/>
    <property type="molecule type" value="Genomic_DNA"/>
</dbReference>
<reference evidence="1 2" key="1">
    <citation type="submission" date="2017-11" db="EMBL/GenBank/DDBJ databases">
        <title>A major lineage of nontailed dsDNA viruses as unrecognized killers of marine bacteria.</title>
        <authorList>
            <person name="Kauffman K.M."/>
            <person name="Hussain F.A."/>
            <person name="Yang J."/>
            <person name="Arevalo P."/>
            <person name="Brown J.M."/>
            <person name="Chang W.K."/>
            <person name="VanInsberghe D."/>
            <person name="Elsherbini J."/>
            <person name="Cutler M.B."/>
            <person name="Kelly L."/>
            <person name="Polz M.F."/>
        </authorList>
    </citation>
    <scope>NUCLEOTIDE SEQUENCE [LARGE SCALE GENOMIC DNA]</scope>
</reference>
<dbReference type="Proteomes" id="UP000269294">
    <property type="component" value="Segment"/>
</dbReference>
<organism evidence="1 2">
    <name type="scientific">Vibrio phage 1.204.O._10N.222.46.F12</name>
    <dbReference type="NCBI Taxonomy" id="1881263"/>
    <lineage>
        <taxon>Viruses</taxon>
        <taxon>Duplodnaviria</taxon>
        <taxon>Heunggongvirae</taxon>
        <taxon>Uroviricota</taxon>
        <taxon>Caudoviricetes</taxon>
        <taxon>Autographivirales</taxon>
        <taxon>Cyclitvirus</taxon>
        <taxon>Cyclitvirus cyclit</taxon>
    </lineage>
</organism>
<accession>A0A2I7RNN2</accession>
<keyword evidence="2" id="KW-1185">Reference proteome</keyword>
<gene>
    <name evidence="1" type="ORF">NVP1204O_32</name>
</gene>
<proteinExistence type="predicted"/>
<name>A0A2I7RNN2_9CAUD</name>
<protein>
    <submittedName>
        <fullName evidence="1">Uncharacterized protein</fullName>
    </submittedName>
</protein>
<evidence type="ECO:0000313" key="2">
    <source>
        <dbReference type="Proteomes" id="UP000269294"/>
    </source>
</evidence>
<sequence>MARQHKRQQRINKLTRYVIKIDDGQAYVFTFKAGKLFNQVKREMRKVAKALGYTPYELFTTLKFYELLTKPEVQQFMKEVRDLEKAEEERSCSGSEAVTCQTEG</sequence>